<evidence type="ECO:0000256" key="1">
    <source>
        <dbReference type="ARBA" id="ARBA00022664"/>
    </source>
</evidence>
<dbReference type="CDD" id="cd12232">
    <property type="entry name" value="RRM3_U2AF65"/>
    <property type="match status" value="1"/>
</dbReference>
<dbReference type="InterPro" id="IPR012677">
    <property type="entry name" value="Nucleotide-bd_a/b_plait_sf"/>
</dbReference>
<organism evidence="4 5">
    <name type="scientific">Thlaspi arvense</name>
    <name type="common">Field penny-cress</name>
    <dbReference type="NCBI Taxonomy" id="13288"/>
    <lineage>
        <taxon>Eukaryota</taxon>
        <taxon>Viridiplantae</taxon>
        <taxon>Streptophyta</taxon>
        <taxon>Embryophyta</taxon>
        <taxon>Tracheophyta</taxon>
        <taxon>Spermatophyta</taxon>
        <taxon>Magnoliopsida</taxon>
        <taxon>eudicotyledons</taxon>
        <taxon>Gunneridae</taxon>
        <taxon>Pentapetalae</taxon>
        <taxon>rosids</taxon>
        <taxon>malvids</taxon>
        <taxon>Brassicales</taxon>
        <taxon>Brassicaceae</taxon>
        <taxon>Thlaspideae</taxon>
        <taxon>Thlaspi</taxon>
    </lineage>
</organism>
<dbReference type="GO" id="GO:0008380">
    <property type="term" value="P:RNA splicing"/>
    <property type="evidence" value="ECO:0007669"/>
    <property type="project" value="UniProtKB-KW"/>
</dbReference>
<keyword evidence="3" id="KW-0508">mRNA splicing</keyword>
<dbReference type="Gene3D" id="3.30.70.330">
    <property type="match status" value="1"/>
</dbReference>
<proteinExistence type="predicted"/>
<dbReference type="GO" id="GO:0003723">
    <property type="term" value="F:RNA binding"/>
    <property type="evidence" value="ECO:0007669"/>
    <property type="project" value="UniProtKB-KW"/>
</dbReference>
<dbReference type="SUPFAM" id="SSF54928">
    <property type="entry name" value="RNA-binding domain, RBD"/>
    <property type="match status" value="1"/>
</dbReference>
<keyword evidence="5" id="KW-1185">Reference proteome</keyword>
<gene>
    <name evidence="4" type="ORF">TAV2_LOCUS19687</name>
</gene>
<evidence type="ECO:0000313" key="4">
    <source>
        <dbReference type="EMBL" id="CAH2072161.1"/>
    </source>
</evidence>
<dbReference type="Proteomes" id="UP000836841">
    <property type="component" value="Chromosome 6"/>
</dbReference>
<name>A0AAU9SSD8_THLAR</name>
<keyword evidence="1" id="KW-0507">mRNA processing</keyword>
<dbReference type="InterPro" id="IPR035979">
    <property type="entry name" value="RBD_domain_sf"/>
</dbReference>
<dbReference type="FunFam" id="3.30.70.330:FF:000097">
    <property type="entry name" value="U2 snRNP auxiliary factor large subunit"/>
    <property type="match status" value="1"/>
</dbReference>
<dbReference type="EMBL" id="OU466862">
    <property type="protein sequence ID" value="CAH2072161.1"/>
    <property type="molecule type" value="Genomic_DNA"/>
</dbReference>
<reference evidence="4 5" key="1">
    <citation type="submission" date="2022-03" db="EMBL/GenBank/DDBJ databases">
        <authorList>
            <person name="Nunn A."/>
            <person name="Chopra R."/>
            <person name="Nunn A."/>
            <person name="Contreras Garrido A."/>
        </authorList>
    </citation>
    <scope>NUCLEOTIDE SEQUENCE [LARGE SCALE GENOMIC DNA]</scope>
</reference>
<protein>
    <submittedName>
        <fullName evidence="4">Uncharacterized protein</fullName>
    </submittedName>
</protein>
<evidence type="ECO:0000256" key="2">
    <source>
        <dbReference type="ARBA" id="ARBA00022884"/>
    </source>
</evidence>
<accession>A0AAU9SSD8</accession>
<sequence>MQRLIPTRIICLTEAVTDDQLTDDEEYEDIIEELREEGRRFGNLVNVVVPRPNRKHYYTPGVEKVFLEYADVDDASIARLGMNGRFCRVSRNHIVALYYPEDKYAQGHFDG</sequence>
<dbReference type="GO" id="GO:0006397">
    <property type="term" value="P:mRNA processing"/>
    <property type="evidence" value="ECO:0007669"/>
    <property type="project" value="UniProtKB-KW"/>
</dbReference>
<dbReference type="PANTHER" id="PTHR23139">
    <property type="entry name" value="RNA-BINDING PROTEIN"/>
    <property type="match status" value="1"/>
</dbReference>
<keyword evidence="2" id="KW-0694">RNA-binding</keyword>
<dbReference type="AlphaFoldDB" id="A0AAU9SSD8"/>
<evidence type="ECO:0000313" key="5">
    <source>
        <dbReference type="Proteomes" id="UP000836841"/>
    </source>
</evidence>
<evidence type="ECO:0000256" key="3">
    <source>
        <dbReference type="ARBA" id="ARBA00023187"/>
    </source>
</evidence>